<feature type="compositionally biased region" description="Low complexity" evidence="6">
    <location>
        <begin position="307"/>
        <end position="318"/>
    </location>
</feature>
<organism evidence="7 8">
    <name type="scientific">Lingula anatina</name>
    <name type="common">Brachiopod</name>
    <name type="synonym">Lingula unguis</name>
    <dbReference type="NCBI Taxonomy" id="7574"/>
    <lineage>
        <taxon>Eukaryota</taxon>
        <taxon>Metazoa</taxon>
        <taxon>Spiralia</taxon>
        <taxon>Lophotrochozoa</taxon>
        <taxon>Brachiopoda</taxon>
        <taxon>Linguliformea</taxon>
        <taxon>Lingulata</taxon>
        <taxon>Lingulida</taxon>
        <taxon>Linguloidea</taxon>
        <taxon>Lingulidae</taxon>
        <taxon>Lingula</taxon>
    </lineage>
</organism>
<feature type="compositionally biased region" description="Acidic residues" evidence="6">
    <location>
        <begin position="192"/>
        <end position="211"/>
    </location>
</feature>
<feature type="region of interest" description="Disordered" evidence="6">
    <location>
        <begin position="267"/>
        <end position="329"/>
    </location>
</feature>
<proteinExistence type="predicted"/>
<dbReference type="Gene3D" id="3.80.10.10">
    <property type="entry name" value="Ribonuclease Inhibitor"/>
    <property type="match status" value="1"/>
</dbReference>
<dbReference type="OrthoDB" id="7451790at2759"/>
<dbReference type="PANTHER" id="PTHR45973:SF9">
    <property type="entry name" value="LEUCINE-RICH REPEAT-CONTAINING PROTEIN 46"/>
    <property type="match status" value="1"/>
</dbReference>
<keyword evidence="3" id="KW-0677">Repeat</keyword>
<evidence type="ECO:0000256" key="6">
    <source>
        <dbReference type="SAM" id="MobiDB-lite"/>
    </source>
</evidence>
<evidence type="ECO:0000256" key="4">
    <source>
        <dbReference type="ARBA" id="ARBA00023069"/>
    </source>
</evidence>
<evidence type="ECO:0000256" key="5">
    <source>
        <dbReference type="ARBA" id="ARBA00023273"/>
    </source>
</evidence>
<gene>
    <name evidence="8" type="primary">LOC106151772</name>
</gene>
<dbReference type="STRING" id="7574.A0A1S3H678"/>
<dbReference type="GeneID" id="106151772"/>
<evidence type="ECO:0000313" key="8">
    <source>
        <dbReference type="RefSeq" id="XP_013380629.1"/>
    </source>
</evidence>
<reference evidence="8" key="1">
    <citation type="submission" date="2025-08" db="UniProtKB">
        <authorList>
            <consortium name="RefSeq"/>
        </authorList>
    </citation>
    <scope>IDENTIFICATION</scope>
    <source>
        <tissue evidence="8">Gonads</tissue>
    </source>
</reference>
<feature type="compositionally biased region" description="Low complexity" evidence="6">
    <location>
        <begin position="283"/>
        <end position="297"/>
    </location>
</feature>
<dbReference type="SMART" id="SM00365">
    <property type="entry name" value="LRR_SD22"/>
    <property type="match status" value="2"/>
</dbReference>
<evidence type="ECO:0000256" key="2">
    <source>
        <dbReference type="ARBA" id="ARBA00022614"/>
    </source>
</evidence>
<evidence type="ECO:0000313" key="7">
    <source>
        <dbReference type="Proteomes" id="UP000085678"/>
    </source>
</evidence>
<dbReference type="PANTHER" id="PTHR45973">
    <property type="entry name" value="PROTEIN PHOSPHATASE 1 REGULATORY SUBUNIT SDS22-RELATED"/>
    <property type="match status" value="1"/>
</dbReference>
<feature type="region of interest" description="Disordered" evidence="6">
    <location>
        <begin position="188"/>
        <end position="212"/>
    </location>
</feature>
<comment type="subcellular location">
    <subcellularLocation>
        <location evidence="1">Cell projection</location>
        <location evidence="1">Cilium</location>
    </subcellularLocation>
</comment>
<keyword evidence="7" id="KW-1185">Reference proteome</keyword>
<dbReference type="PROSITE" id="PS51450">
    <property type="entry name" value="LRR"/>
    <property type="match status" value="2"/>
</dbReference>
<dbReference type="Proteomes" id="UP000085678">
    <property type="component" value="Unplaced"/>
</dbReference>
<accession>A0A1S3H678</accession>
<dbReference type="KEGG" id="lak:106151772"/>
<keyword evidence="4" id="KW-0969">Cilium</keyword>
<feature type="compositionally biased region" description="Pro residues" evidence="6">
    <location>
        <begin position="319"/>
        <end position="329"/>
    </location>
</feature>
<sequence length="329" mass="37073">MNVEDDFEEYMGKQEPEPEVRPQRLSLHMIVRRHLPPEAADWPQDLIVESLNKITHLRLDRENIGDIDGLELLGKSVTNVYLQQNKIKRIENLDCLHSLRFLTLAGNKIRTIENLMCLPKLAFLDLSENLIETLDVEELPQSLIILSLKENQCTSEDGYRPRLIKELPKLRQLDGVEVRTSEKRAVGYVISSDEEEEEEEEEEENNVDDAADVEHTIEQIKGVFKTLTSDMLLRSQQRLEDTLKEHKLHNVELEAIRCQSAIPELASSRASNMSDSRIPSALSTGSRSSTGVSGSRSPLAHPVSPTSRSGSRLGSQGSPLPPIPTQSER</sequence>
<dbReference type="InterPro" id="IPR050576">
    <property type="entry name" value="Cilia_flagella_integrity"/>
</dbReference>
<name>A0A1S3H678_LINAN</name>
<dbReference type="AlphaFoldDB" id="A0A1S3H678"/>
<keyword evidence="5" id="KW-0966">Cell projection</keyword>
<dbReference type="Pfam" id="PF14580">
    <property type="entry name" value="LRR_9"/>
    <property type="match status" value="1"/>
</dbReference>
<feature type="compositionally biased region" description="Polar residues" evidence="6">
    <location>
        <begin position="268"/>
        <end position="277"/>
    </location>
</feature>
<dbReference type="InParanoid" id="A0A1S3H678"/>
<dbReference type="InterPro" id="IPR001611">
    <property type="entry name" value="Leu-rich_rpt"/>
</dbReference>
<dbReference type="SUPFAM" id="SSF52058">
    <property type="entry name" value="L domain-like"/>
    <property type="match status" value="1"/>
</dbReference>
<evidence type="ECO:0000256" key="3">
    <source>
        <dbReference type="ARBA" id="ARBA00022737"/>
    </source>
</evidence>
<protein>
    <submittedName>
        <fullName evidence="8">Leucine-rich repeat-containing protein 46</fullName>
    </submittedName>
</protein>
<evidence type="ECO:0000256" key="1">
    <source>
        <dbReference type="ARBA" id="ARBA00004138"/>
    </source>
</evidence>
<keyword evidence="2" id="KW-0433">Leucine-rich repeat</keyword>
<dbReference type="RefSeq" id="XP_013380629.1">
    <property type="nucleotide sequence ID" value="XM_013525175.1"/>
</dbReference>
<dbReference type="InterPro" id="IPR032675">
    <property type="entry name" value="LRR_dom_sf"/>
</dbReference>